<dbReference type="GO" id="GO:0070212">
    <property type="term" value="P:protein poly-ADP-ribosylation"/>
    <property type="evidence" value="ECO:0007669"/>
    <property type="project" value="TreeGrafter"/>
</dbReference>
<dbReference type="AlphaFoldDB" id="A0AAN9A5Y4"/>
<dbReference type="InterPro" id="IPR036957">
    <property type="entry name" value="Znf_PARP_sf"/>
</dbReference>
<evidence type="ECO:0000256" key="11">
    <source>
        <dbReference type="ARBA" id="ARBA00023242"/>
    </source>
</evidence>
<keyword evidence="8" id="KW-0862">Zinc</keyword>
<organism evidence="14 15">
    <name type="scientific">Halocaridina rubra</name>
    <name type="common">Hawaiian red shrimp</name>
    <dbReference type="NCBI Taxonomy" id="373956"/>
    <lineage>
        <taxon>Eukaryota</taxon>
        <taxon>Metazoa</taxon>
        <taxon>Ecdysozoa</taxon>
        <taxon>Arthropoda</taxon>
        <taxon>Crustacea</taxon>
        <taxon>Multicrustacea</taxon>
        <taxon>Malacostraca</taxon>
        <taxon>Eumalacostraca</taxon>
        <taxon>Eucarida</taxon>
        <taxon>Decapoda</taxon>
        <taxon>Pleocyemata</taxon>
        <taxon>Caridea</taxon>
        <taxon>Atyoidea</taxon>
        <taxon>Atyidae</taxon>
        <taxon>Halocaridina</taxon>
    </lineage>
</organism>
<dbReference type="SUPFAM" id="SSF57716">
    <property type="entry name" value="Glucocorticoid receptor-like (DNA-binding domain)"/>
    <property type="match status" value="2"/>
</dbReference>
<evidence type="ECO:0000259" key="13">
    <source>
        <dbReference type="PROSITE" id="PS50064"/>
    </source>
</evidence>
<comment type="catalytic activity">
    <reaction evidence="12">
        <text>NAD(+) + (ADP-D-ribosyl)n-acceptor = nicotinamide + (ADP-D-ribosyl)n+1-acceptor + H(+).</text>
        <dbReference type="EC" id="2.4.2.30"/>
    </reaction>
</comment>
<dbReference type="SMART" id="SM01336">
    <property type="entry name" value="zf-PARP"/>
    <property type="match status" value="2"/>
</dbReference>
<dbReference type="Pfam" id="PF00645">
    <property type="entry name" value="zf-PARP"/>
    <property type="match status" value="2"/>
</dbReference>
<evidence type="ECO:0000256" key="9">
    <source>
        <dbReference type="ARBA" id="ARBA00023027"/>
    </source>
</evidence>
<dbReference type="Gene3D" id="1.10.20.130">
    <property type="match status" value="1"/>
</dbReference>
<keyword evidence="15" id="KW-1185">Reference proteome</keyword>
<evidence type="ECO:0000256" key="3">
    <source>
        <dbReference type="ARBA" id="ARBA00022676"/>
    </source>
</evidence>
<evidence type="ECO:0000256" key="7">
    <source>
        <dbReference type="ARBA" id="ARBA00022771"/>
    </source>
</evidence>
<evidence type="ECO:0000256" key="2">
    <source>
        <dbReference type="ARBA" id="ARBA00012020"/>
    </source>
</evidence>
<comment type="subcellular location">
    <subcellularLocation>
        <location evidence="1">Nucleus</location>
    </subcellularLocation>
</comment>
<dbReference type="Proteomes" id="UP001381693">
    <property type="component" value="Unassembled WGS sequence"/>
</dbReference>
<dbReference type="Gene3D" id="2.20.25.630">
    <property type="match status" value="1"/>
</dbReference>
<dbReference type="PROSITE" id="PS00347">
    <property type="entry name" value="ZF_PARP_1"/>
    <property type="match status" value="1"/>
</dbReference>
<evidence type="ECO:0000256" key="6">
    <source>
        <dbReference type="ARBA" id="ARBA00022765"/>
    </source>
</evidence>
<dbReference type="InterPro" id="IPR049296">
    <property type="entry name" value="PARP1-like_PADR1_N"/>
</dbReference>
<evidence type="ECO:0000256" key="1">
    <source>
        <dbReference type="ARBA" id="ARBA00004123"/>
    </source>
</evidence>
<evidence type="ECO:0000313" key="14">
    <source>
        <dbReference type="EMBL" id="KAK7070987.1"/>
    </source>
</evidence>
<dbReference type="FunFam" id="3.30.1740.10:FF:000004">
    <property type="entry name" value="Poly [ADP-ribose] polymerase"/>
    <property type="match status" value="1"/>
</dbReference>
<evidence type="ECO:0000313" key="15">
    <source>
        <dbReference type="Proteomes" id="UP001381693"/>
    </source>
</evidence>
<evidence type="ECO:0000256" key="4">
    <source>
        <dbReference type="ARBA" id="ARBA00022679"/>
    </source>
</evidence>
<dbReference type="Pfam" id="PF08063">
    <property type="entry name" value="Zn_ribbon_PADR1"/>
    <property type="match status" value="1"/>
</dbReference>
<gene>
    <name evidence="14" type="primary">PARP1_3</name>
    <name evidence="14" type="ORF">SK128_006846</name>
</gene>
<dbReference type="PROSITE" id="PS50064">
    <property type="entry name" value="ZF_PARP_2"/>
    <property type="match status" value="2"/>
</dbReference>
<dbReference type="InterPro" id="IPR038650">
    <property type="entry name" value="PADR1_C_dom_sf"/>
</dbReference>
<dbReference type="Gene3D" id="3.30.1740.10">
    <property type="entry name" value="Zinc finger, PARP-type"/>
    <property type="match status" value="2"/>
</dbReference>
<dbReference type="InterPro" id="IPR012982">
    <property type="entry name" value="PARP1-like_PADR1_Zn_ribbon"/>
</dbReference>
<reference evidence="14 15" key="1">
    <citation type="submission" date="2023-11" db="EMBL/GenBank/DDBJ databases">
        <title>Halocaridina rubra genome assembly.</title>
        <authorList>
            <person name="Smith C."/>
        </authorList>
    </citation>
    <scope>NUCLEOTIDE SEQUENCE [LARGE SCALE GENOMIC DNA]</scope>
    <source>
        <strain evidence="14">EP-1</strain>
        <tissue evidence="14">Whole</tissue>
    </source>
</reference>
<keyword evidence="11" id="KW-0539">Nucleus</keyword>
<dbReference type="InterPro" id="IPR001510">
    <property type="entry name" value="Znf_PARP"/>
</dbReference>
<dbReference type="InterPro" id="IPR050800">
    <property type="entry name" value="ARTD/PARP"/>
</dbReference>
<dbReference type="GO" id="GO:0008270">
    <property type="term" value="F:zinc ion binding"/>
    <property type="evidence" value="ECO:0007669"/>
    <property type="project" value="UniProtKB-KW"/>
</dbReference>
<protein>
    <recommendedName>
        <fullName evidence="2">NAD(+) ADP-ribosyltransferase</fullName>
        <ecNumber evidence="2">2.4.2.30</ecNumber>
    </recommendedName>
</protein>
<feature type="domain" description="PARP-type" evidence="13">
    <location>
        <begin position="114"/>
        <end position="203"/>
    </location>
</feature>
<keyword evidence="3 14" id="KW-0328">Glycosyltransferase</keyword>
<dbReference type="Pfam" id="PF21728">
    <property type="entry name" value="PADR1_N"/>
    <property type="match status" value="1"/>
</dbReference>
<evidence type="ECO:0000256" key="8">
    <source>
        <dbReference type="ARBA" id="ARBA00022833"/>
    </source>
</evidence>
<keyword evidence="9" id="KW-0520">NAD</keyword>
<keyword evidence="4 14" id="KW-0808">Transferase</keyword>
<keyword evidence="7" id="KW-0863">Zinc-finger</keyword>
<dbReference type="EC" id="2.4.2.30" evidence="2"/>
<comment type="caution">
    <text evidence="14">The sequence shown here is derived from an EMBL/GenBank/DDBJ whole genome shotgun (WGS) entry which is preliminary data.</text>
</comment>
<dbReference type="PANTHER" id="PTHR10459:SF112">
    <property type="entry name" value="POLY [ADP-RIBOSE] POLYMERASE 1"/>
    <property type="match status" value="1"/>
</dbReference>
<dbReference type="GO" id="GO:0006302">
    <property type="term" value="P:double-strand break repair"/>
    <property type="evidence" value="ECO:0007669"/>
    <property type="project" value="TreeGrafter"/>
</dbReference>
<evidence type="ECO:0000256" key="5">
    <source>
        <dbReference type="ARBA" id="ARBA00022723"/>
    </source>
</evidence>
<dbReference type="GO" id="GO:0003677">
    <property type="term" value="F:DNA binding"/>
    <property type="evidence" value="ECO:0007669"/>
    <property type="project" value="UniProtKB-KW"/>
</dbReference>
<dbReference type="EMBL" id="JAXCGZ010015177">
    <property type="protein sequence ID" value="KAK7070987.1"/>
    <property type="molecule type" value="Genomic_DNA"/>
</dbReference>
<evidence type="ECO:0000256" key="10">
    <source>
        <dbReference type="ARBA" id="ARBA00023125"/>
    </source>
</evidence>
<accession>A0AAN9A5Y4</accession>
<dbReference type="PROSITE" id="PS52007">
    <property type="entry name" value="PADR1"/>
    <property type="match status" value="1"/>
</dbReference>
<dbReference type="GO" id="GO:0005730">
    <property type="term" value="C:nucleolus"/>
    <property type="evidence" value="ECO:0007669"/>
    <property type="project" value="TreeGrafter"/>
</dbReference>
<keyword evidence="5" id="KW-0479">Metal-binding</keyword>
<feature type="domain" description="PARP-type" evidence="13">
    <location>
        <begin position="7"/>
        <end position="89"/>
    </location>
</feature>
<dbReference type="SMART" id="SM01335">
    <property type="entry name" value="PADR1"/>
    <property type="match status" value="1"/>
</dbReference>
<proteinExistence type="predicted"/>
<dbReference type="GO" id="GO:0003950">
    <property type="term" value="F:NAD+ poly-ADP-ribosyltransferase activity"/>
    <property type="evidence" value="ECO:0007669"/>
    <property type="project" value="UniProtKB-EC"/>
</dbReference>
<dbReference type="GO" id="GO:1990404">
    <property type="term" value="F:NAD+-protein mono-ADP-ribosyltransferase activity"/>
    <property type="evidence" value="ECO:0007669"/>
    <property type="project" value="TreeGrafter"/>
</dbReference>
<sequence length="336" mass="38469">MADDLPYSAEYAKSGRASCRGCKGNIAKDSLRLAVMVQSPMFDGKVPHWYHQMCFFGKQRPKTVADIAHFDSLRWEDQEKIKSKIENGGSLPVGGGAGKKSKKNGVAIGGLKDYTVEYAKSNRAKCRLCEDKINKDEVRISKKDYDNERAKMYGPQDMWHHVDCFLKRRVELEFFEDAEHIPGFNTLSADDKKMLRSKIKKIEVKRKAEDVPDSATKKVKTEEEEVVRKQSKKMYKCRDQLKTLKKKELMYLLEHNDQYIPKGESSMLDVLSDIMTFGALEACSVCSDGRLRYESGKGYACRGNLTEWTKCTSVLKEPKRRPFLIPEEMKTAIDFL</sequence>
<dbReference type="PANTHER" id="PTHR10459">
    <property type="entry name" value="DNA LIGASE"/>
    <property type="match status" value="1"/>
</dbReference>
<keyword evidence="6" id="KW-0013">ADP-ribosylation</keyword>
<evidence type="ECO:0000256" key="12">
    <source>
        <dbReference type="ARBA" id="ARBA00033987"/>
    </source>
</evidence>
<name>A0AAN9A5Y4_HALRR</name>
<keyword evidence="10" id="KW-0238">DNA-binding</keyword>